<organism evidence="7">
    <name type="scientific">marine sediment metagenome</name>
    <dbReference type="NCBI Taxonomy" id="412755"/>
    <lineage>
        <taxon>unclassified sequences</taxon>
        <taxon>metagenomes</taxon>
        <taxon>ecological metagenomes</taxon>
    </lineage>
</organism>
<dbReference type="NCBIfam" id="NF033563">
    <property type="entry name" value="transpos_IS30"/>
    <property type="match status" value="1"/>
</dbReference>
<dbReference type="GO" id="GO:0003677">
    <property type="term" value="F:DNA binding"/>
    <property type="evidence" value="ECO:0007669"/>
    <property type="project" value="UniProtKB-KW"/>
</dbReference>
<reference evidence="7" key="1">
    <citation type="journal article" date="2014" name="Front. Microbiol.">
        <title>High frequency of phylogenetically diverse reductive dehalogenase-homologous genes in deep subseafloor sedimentary metagenomes.</title>
        <authorList>
            <person name="Kawai M."/>
            <person name="Futagami T."/>
            <person name="Toyoda A."/>
            <person name="Takaki Y."/>
            <person name="Nishi S."/>
            <person name="Hori S."/>
            <person name="Arai W."/>
            <person name="Tsubouchi T."/>
            <person name="Morono Y."/>
            <person name="Uchiyama I."/>
            <person name="Ito T."/>
            <person name="Fujiyama A."/>
            <person name="Inagaki F."/>
            <person name="Takami H."/>
        </authorList>
    </citation>
    <scope>NUCLEOTIDE SEQUENCE</scope>
    <source>
        <strain evidence="7">Expedition CK06-06</strain>
    </source>
</reference>
<dbReference type="Pfam" id="PF00665">
    <property type="entry name" value="rve"/>
    <property type="match status" value="1"/>
</dbReference>
<dbReference type="SUPFAM" id="SSF53098">
    <property type="entry name" value="Ribonuclease H-like"/>
    <property type="match status" value="1"/>
</dbReference>
<keyword evidence="4" id="KW-0238">DNA-binding</keyword>
<evidence type="ECO:0000256" key="5">
    <source>
        <dbReference type="ARBA" id="ARBA00023172"/>
    </source>
</evidence>
<evidence type="ECO:0000313" key="7">
    <source>
        <dbReference type="EMBL" id="GAG08733.1"/>
    </source>
</evidence>
<evidence type="ECO:0000256" key="3">
    <source>
        <dbReference type="ARBA" id="ARBA00022578"/>
    </source>
</evidence>
<dbReference type="GO" id="GO:0006313">
    <property type="term" value="P:DNA transposition"/>
    <property type="evidence" value="ECO:0007669"/>
    <property type="project" value="InterPro"/>
</dbReference>
<gene>
    <name evidence="7" type="ORF">S01H1_35069</name>
</gene>
<feature type="non-terminal residue" evidence="7">
    <location>
        <position position="271"/>
    </location>
</feature>
<dbReference type="GO" id="GO:0005829">
    <property type="term" value="C:cytosol"/>
    <property type="evidence" value="ECO:0007669"/>
    <property type="project" value="TreeGrafter"/>
</dbReference>
<dbReference type="InterPro" id="IPR001598">
    <property type="entry name" value="Transposase_IS30_CS"/>
</dbReference>
<dbReference type="Pfam" id="PF13936">
    <property type="entry name" value="HTH_38"/>
    <property type="match status" value="1"/>
</dbReference>
<dbReference type="InterPro" id="IPR001584">
    <property type="entry name" value="Integrase_cat-core"/>
</dbReference>
<proteinExistence type="inferred from homology"/>
<evidence type="ECO:0000256" key="1">
    <source>
        <dbReference type="ARBA" id="ARBA00002190"/>
    </source>
</evidence>
<dbReference type="InterPro" id="IPR053392">
    <property type="entry name" value="Transposase_IS30-like"/>
</dbReference>
<dbReference type="InterPro" id="IPR036397">
    <property type="entry name" value="RNaseH_sf"/>
</dbReference>
<dbReference type="InterPro" id="IPR051917">
    <property type="entry name" value="Transposase-Integrase"/>
</dbReference>
<evidence type="ECO:0000256" key="4">
    <source>
        <dbReference type="ARBA" id="ARBA00023125"/>
    </source>
</evidence>
<comment type="function">
    <text evidence="1">Required for the transposition of the insertion element.</text>
</comment>
<comment type="similarity">
    <text evidence="2">Belongs to the transposase IS30 family.</text>
</comment>
<dbReference type="PANTHER" id="PTHR10948">
    <property type="entry name" value="TRANSPOSASE"/>
    <property type="match status" value="1"/>
</dbReference>
<dbReference type="InterPro" id="IPR012337">
    <property type="entry name" value="RNaseH-like_sf"/>
</dbReference>
<dbReference type="PROSITE" id="PS50994">
    <property type="entry name" value="INTEGRASE"/>
    <property type="match status" value="1"/>
</dbReference>
<accession>X0V8C1</accession>
<dbReference type="EMBL" id="BARS01021881">
    <property type="protein sequence ID" value="GAG08733.1"/>
    <property type="molecule type" value="Genomic_DNA"/>
</dbReference>
<keyword evidence="5" id="KW-0233">DNA recombination</keyword>
<dbReference type="GO" id="GO:0015074">
    <property type="term" value="P:DNA integration"/>
    <property type="evidence" value="ECO:0007669"/>
    <property type="project" value="InterPro"/>
</dbReference>
<protein>
    <recommendedName>
        <fullName evidence="6">Integrase catalytic domain-containing protein</fullName>
    </recommendedName>
</protein>
<dbReference type="Gene3D" id="3.30.420.10">
    <property type="entry name" value="Ribonuclease H-like superfamily/Ribonuclease H"/>
    <property type="match status" value="1"/>
</dbReference>
<name>X0V8C1_9ZZZZ</name>
<dbReference type="PANTHER" id="PTHR10948:SF23">
    <property type="entry name" value="TRANSPOSASE INSI FOR INSERTION SEQUENCE ELEMENT IS30A-RELATED"/>
    <property type="match status" value="1"/>
</dbReference>
<evidence type="ECO:0000259" key="6">
    <source>
        <dbReference type="PROSITE" id="PS50994"/>
    </source>
</evidence>
<evidence type="ECO:0000256" key="2">
    <source>
        <dbReference type="ARBA" id="ARBA00006363"/>
    </source>
</evidence>
<dbReference type="InterPro" id="IPR025246">
    <property type="entry name" value="IS30-like_HTH"/>
</dbReference>
<dbReference type="PROSITE" id="PS01043">
    <property type="entry name" value="TRANSPOSASE_IS30"/>
    <property type="match status" value="1"/>
</dbReference>
<sequence>EIYAMKQAGKEQNMIAAELGVHPSTVSRELARNTGLRGYRPKQAQQKALHRRFTARKAVKMTQGTIDYIESKLVEEHSPEQIAERMKFDPAWHGPAVSHERIYQHIWQNKAQGGTLYKYLRIGGTKQRRKRRNSRDMRGTIKNRVGIQERPEIVERKIRIGDWEGDTVIGKNHQGALVTLVDRKSKLTLIGKVDRYTAEAVEKMIISLMELLPRRNYTLTVDNGKEFASHESIADALQIKVYFADPYSAWQRGLNENTNGLIRQYVPKGSD</sequence>
<dbReference type="GO" id="GO:0004803">
    <property type="term" value="F:transposase activity"/>
    <property type="evidence" value="ECO:0007669"/>
    <property type="project" value="InterPro"/>
</dbReference>
<comment type="caution">
    <text evidence="7">The sequence shown here is derived from an EMBL/GenBank/DDBJ whole genome shotgun (WGS) entry which is preliminary data.</text>
</comment>
<feature type="non-terminal residue" evidence="7">
    <location>
        <position position="1"/>
    </location>
</feature>
<feature type="domain" description="Integrase catalytic" evidence="6">
    <location>
        <begin position="147"/>
        <end position="271"/>
    </location>
</feature>
<keyword evidence="3" id="KW-0815">Transposition</keyword>
<dbReference type="AlphaFoldDB" id="X0V8C1"/>